<dbReference type="EMBL" id="JBAWTH010000026">
    <property type="protein sequence ID" value="KAL2286016.1"/>
    <property type="molecule type" value="Genomic_DNA"/>
</dbReference>
<dbReference type="PANTHER" id="PTHR40619:SF3">
    <property type="entry name" value="FUNGAL STAND N-TERMINAL GOODBYE DOMAIN-CONTAINING PROTEIN"/>
    <property type="match status" value="1"/>
</dbReference>
<evidence type="ECO:0000313" key="1">
    <source>
        <dbReference type="EMBL" id="KAL2286016.1"/>
    </source>
</evidence>
<keyword evidence="2" id="KW-1185">Reference proteome</keyword>
<sequence length="641" mass="72344">MDSQQDLEREDFIMRRPRAPPTNAAVFTEINDTALGAPASVYIESLDRFDSVAEARKQDQINAEMWKEADEEVNQLFDLIVQVNMKMDKKSPSSHHQRTSLNLGKCTWEQVMGEVQSLATRWSTSPKISSTMMRYLEKLGQNSDAFKSWLELLPAGDYGSSICGVFTIAVEAAGAFSRVEAVIFETLAEIPEIMDDAKRYYIEIYGKYRDQLLEKKTFELYLSILKALNHIMQFFVDSKWSKVYQPILKQSSYKSKLLESCKEIKLRVGRVKNEANICMQRRIVDLNHEIHLHNGVLSDSSEKMDQTLAILTNLYYKLFLSSEFRFIPIHGQQGRFCLARLNTGGQIRPNMGVPDSVGQDMQSPKHKKLVKEKRERDLERAKRLLDVLRYNPDVVLTDTETCLGLETALAEGDKARAAALVDNPTFKEFMTETASSSALLVNGNQDLSSAEGISPLSLVAARLAQISEQNETSQSLTLRHFCAEHSLYGTEHQTSSPAEAMVASLTGQLVSHMLSRSVEMDLSFLAPENWAALGNLNLKVMCTIFFELVKQLPSKTILLCILDEVALYEMGVHKHSTDTVVRRLVRLVEASDEIVFKLLVTCRGRALGIGQYFTGHKLDLDEEVEVEDSSTWRIASMRLNP</sequence>
<dbReference type="PANTHER" id="PTHR40619">
    <property type="entry name" value="FUNGAL STAND N-TERMINAL GOODBYE DOMAIN-CONTAINING PROTEIN"/>
    <property type="match status" value="1"/>
</dbReference>
<organism evidence="1 2">
    <name type="scientific">Diaporthe vaccinii</name>
    <dbReference type="NCBI Taxonomy" id="105482"/>
    <lineage>
        <taxon>Eukaryota</taxon>
        <taxon>Fungi</taxon>
        <taxon>Dikarya</taxon>
        <taxon>Ascomycota</taxon>
        <taxon>Pezizomycotina</taxon>
        <taxon>Sordariomycetes</taxon>
        <taxon>Sordariomycetidae</taxon>
        <taxon>Diaporthales</taxon>
        <taxon>Diaporthaceae</taxon>
        <taxon>Diaporthe</taxon>
        <taxon>Diaporthe eres species complex</taxon>
    </lineage>
</organism>
<comment type="caution">
    <text evidence="1">The sequence shown here is derived from an EMBL/GenBank/DDBJ whole genome shotgun (WGS) entry which is preliminary data.</text>
</comment>
<reference evidence="1 2" key="1">
    <citation type="submission" date="2024-03" db="EMBL/GenBank/DDBJ databases">
        <title>A high-quality draft genome sequence of Diaporthe vaccinii, a causative agent of upright dieback and viscid rot disease in cranberry plants.</title>
        <authorList>
            <person name="Sarrasin M."/>
            <person name="Lang B.F."/>
            <person name="Burger G."/>
        </authorList>
    </citation>
    <scope>NUCLEOTIDE SEQUENCE [LARGE SCALE GENOMIC DNA]</scope>
    <source>
        <strain evidence="1 2">IS7</strain>
    </source>
</reference>
<protein>
    <submittedName>
        <fullName evidence="1">Uncharacterized protein</fullName>
    </submittedName>
</protein>
<gene>
    <name evidence="1" type="ORF">FJTKL_07263</name>
</gene>
<proteinExistence type="predicted"/>
<dbReference type="Proteomes" id="UP001600888">
    <property type="component" value="Unassembled WGS sequence"/>
</dbReference>
<accession>A0ABR4EUT6</accession>
<evidence type="ECO:0000313" key="2">
    <source>
        <dbReference type="Proteomes" id="UP001600888"/>
    </source>
</evidence>
<name>A0ABR4EUT6_9PEZI</name>